<feature type="transmembrane region" description="Helical" evidence="7">
    <location>
        <begin position="170"/>
        <end position="189"/>
    </location>
</feature>
<evidence type="ECO:0000259" key="8">
    <source>
        <dbReference type="Pfam" id="PF13813"/>
    </source>
</evidence>
<feature type="transmembrane region" description="Helical" evidence="7">
    <location>
        <begin position="306"/>
        <end position="324"/>
    </location>
</feature>
<evidence type="ECO:0000256" key="2">
    <source>
        <dbReference type="ARBA" id="ARBA00007282"/>
    </source>
</evidence>
<dbReference type="Proteomes" id="UP001465668">
    <property type="component" value="Unassembled WGS sequence"/>
</dbReference>
<dbReference type="Pfam" id="PF13813">
    <property type="entry name" value="MBOAT_2"/>
    <property type="match status" value="1"/>
</dbReference>
<keyword evidence="6 7" id="KW-0472">Membrane</keyword>
<evidence type="ECO:0000256" key="3">
    <source>
        <dbReference type="ARBA" id="ARBA00022679"/>
    </source>
</evidence>
<keyword evidence="5 7" id="KW-1133">Transmembrane helix</keyword>
<dbReference type="PANTHER" id="PTHR31595:SF27">
    <property type="entry name" value="WAX SYNTHASE DOMAIN-CONTAINING PROTEIN-RELATED"/>
    <property type="match status" value="1"/>
</dbReference>
<reference evidence="9 10" key="1">
    <citation type="submission" date="2024-02" db="EMBL/GenBank/DDBJ databases">
        <title>First draft genome assembly of two strains of Seiridium cardinale.</title>
        <authorList>
            <person name="Emiliani G."/>
            <person name="Scali E."/>
        </authorList>
    </citation>
    <scope>NUCLEOTIDE SEQUENCE [LARGE SCALE GENOMIC DNA]</scope>
    <source>
        <strain evidence="9 10">BM-138-000479</strain>
    </source>
</reference>
<feature type="transmembrane region" description="Helical" evidence="7">
    <location>
        <begin position="227"/>
        <end position="246"/>
    </location>
</feature>
<dbReference type="PANTHER" id="PTHR31595">
    <property type="entry name" value="LONG-CHAIN-ALCOHOL O-FATTY-ACYLTRANSFERASE 3-RELATED"/>
    <property type="match status" value="1"/>
</dbReference>
<keyword evidence="4 7" id="KW-0812">Transmembrane</keyword>
<sequence>MEKSGILMHQIEHHQTIANDELTEPVDSILPHVLLYVAQLVALASPRFPGRRFVFSGILLGMLVQTQLHPHFTRDLGKAQAFCIQWSFLIATLEKLLLSGEEGPESRFWREDVGEKEAENYNAFSFRKLEWAVMLLLNQRGVGWKHQVKNVPHGPDIKKSVFLRRQLIQLVKYYLLADLCFQLGIWFFYTNPMTGVVGDVDSKLITFDYICPGWIVTTRWVFAATPYFALSMQYTLLSIICVALGLGTSKDWPPMFNPISEATTIRNVWGKYWHQLLRRPLSTWANAFVDMLGIRHGTNLSSYTQIWFSFLVSGYFHAASHLILPSPIDVSVAERAYPIFLFFVLQATAITIEDAVQWTWSKGLGFGGGRTKWRSAVGYVWVTGWLLWSVTFPAVAYMKTRVGTESPLPFTVFGPWIHLVPRPF</sequence>
<feature type="transmembrane region" description="Helical" evidence="7">
    <location>
        <begin position="336"/>
        <end position="356"/>
    </location>
</feature>
<name>A0ABR2XFI8_9PEZI</name>
<evidence type="ECO:0000256" key="7">
    <source>
        <dbReference type="SAM" id="Phobius"/>
    </source>
</evidence>
<feature type="domain" description="Wax synthase" evidence="8">
    <location>
        <begin position="252"/>
        <end position="344"/>
    </location>
</feature>
<proteinExistence type="inferred from homology"/>
<evidence type="ECO:0000256" key="1">
    <source>
        <dbReference type="ARBA" id="ARBA00004141"/>
    </source>
</evidence>
<comment type="similarity">
    <text evidence="2">Belongs to the wax synthase family.</text>
</comment>
<evidence type="ECO:0000256" key="5">
    <source>
        <dbReference type="ARBA" id="ARBA00022989"/>
    </source>
</evidence>
<protein>
    <submittedName>
        <fullName evidence="9">Wax synthase domain-containing protein</fullName>
    </submittedName>
</protein>
<keyword evidence="10" id="KW-1185">Reference proteome</keyword>
<keyword evidence="3" id="KW-0808">Transferase</keyword>
<comment type="caution">
    <text evidence="9">The sequence shown here is derived from an EMBL/GenBank/DDBJ whole genome shotgun (WGS) entry which is preliminary data.</text>
</comment>
<comment type="subcellular location">
    <subcellularLocation>
        <location evidence="1">Membrane</location>
        <topology evidence="1">Multi-pass membrane protein</topology>
    </subcellularLocation>
</comment>
<dbReference type="InterPro" id="IPR044851">
    <property type="entry name" value="Wax_synthase"/>
</dbReference>
<dbReference type="InterPro" id="IPR032805">
    <property type="entry name" value="Wax_synthase_dom"/>
</dbReference>
<dbReference type="EMBL" id="JARVKM010000062">
    <property type="protein sequence ID" value="KAK9772391.1"/>
    <property type="molecule type" value="Genomic_DNA"/>
</dbReference>
<organism evidence="9 10">
    <name type="scientific">Seiridium cardinale</name>
    <dbReference type="NCBI Taxonomy" id="138064"/>
    <lineage>
        <taxon>Eukaryota</taxon>
        <taxon>Fungi</taxon>
        <taxon>Dikarya</taxon>
        <taxon>Ascomycota</taxon>
        <taxon>Pezizomycotina</taxon>
        <taxon>Sordariomycetes</taxon>
        <taxon>Xylariomycetidae</taxon>
        <taxon>Amphisphaeriales</taxon>
        <taxon>Sporocadaceae</taxon>
        <taxon>Seiridium</taxon>
    </lineage>
</organism>
<gene>
    <name evidence="9" type="ORF">SCAR479_10929</name>
</gene>
<feature type="transmembrane region" description="Helical" evidence="7">
    <location>
        <begin position="376"/>
        <end position="398"/>
    </location>
</feature>
<evidence type="ECO:0000313" key="10">
    <source>
        <dbReference type="Proteomes" id="UP001465668"/>
    </source>
</evidence>
<accession>A0ABR2XFI8</accession>
<evidence type="ECO:0000313" key="9">
    <source>
        <dbReference type="EMBL" id="KAK9772391.1"/>
    </source>
</evidence>
<evidence type="ECO:0000256" key="4">
    <source>
        <dbReference type="ARBA" id="ARBA00022692"/>
    </source>
</evidence>
<evidence type="ECO:0000256" key="6">
    <source>
        <dbReference type="ARBA" id="ARBA00023136"/>
    </source>
</evidence>